<reference evidence="2 3" key="1">
    <citation type="submission" date="2019-03" db="EMBL/GenBank/DDBJ databases">
        <title>Draft genome sequences of novel Actinobacteria.</title>
        <authorList>
            <person name="Sahin N."/>
            <person name="Ay H."/>
            <person name="Saygin H."/>
        </authorList>
    </citation>
    <scope>NUCLEOTIDE SEQUENCE [LARGE SCALE GENOMIC DNA]</scope>
    <source>
        <strain evidence="2 3">KC310</strain>
    </source>
</reference>
<organism evidence="2 3">
    <name type="scientific">Nonomuraea deserti</name>
    <dbReference type="NCBI Taxonomy" id="1848322"/>
    <lineage>
        <taxon>Bacteria</taxon>
        <taxon>Bacillati</taxon>
        <taxon>Actinomycetota</taxon>
        <taxon>Actinomycetes</taxon>
        <taxon>Streptosporangiales</taxon>
        <taxon>Streptosporangiaceae</taxon>
        <taxon>Nonomuraea</taxon>
    </lineage>
</organism>
<sequence>MLADRGVPLRRARRVEEPAVLRHQLVELRALLRGVRGGRLRGGGGMRGDAEGERGAERHRQPEAGGTGQAAERRCHERVPSDALTSERQASRGPGGNPIISANVEVCAFRGG</sequence>
<accession>A0A4R4U090</accession>
<dbReference type="AlphaFoldDB" id="A0A4R4U090"/>
<protein>
    <submittedName>
        <fullName evidence="2">Uncharacterized protein</fullName>
    </submittedName>
</protein>
<keyword evidence="3" id="KW-1185">Reference proteome</keyword>
<name>A0A4R4U090_9ACTN</name>
<gene>
    <name evidence="2" type="ORF">E1292_49390</name>
</gene>
<evidence type="ECO:0000313" key="2">
    <source>
        <dbReference type="EMBL" id="TDC84508.1"/>
    </source>
</evidence>
<comment type="caution">
    <text evidence="2">The sequence shown here is derived from an EMBL/GenBank/DDBJ whole genome shotgun (WGS) entry which is preliminary data.</text>
</comment>
<dbReference type="Proteomes" id="UP000295258">
    <property type="component" value="Unassembled WGS sequence"/>
</dbReference>
<evidence type="ECO:0000313" key="3">
    <source>
        <dbReference type="Proteomes" id="UP000295258"/>
    </source>
</evidence>
<feature type="region of interest" description="Disordered" evidence="1">
    <location>
        <begin position="37"/>
        <end position="102"/>
    </location>
</feature>
<dbReference type="EMBL" id="SMKO01000336">
    <property type="protein sequence ID" value="TDC84508.1"/>
    <property type="molecule type" value="Genomic_DNA"/>
</dbReference>
<evidence type="ECO:0000256" key="1">
    <source>
        <dbReference type="SAM" id="MobiDB-lite"/>
    </source>
</evidence>
<feature type="compositionally biased region" description="Basic and acidic residues" evidence="1">
    <location>
        <begin position="71"/>
        <end position="80"/>
    </location>
</feature>
<feature type="compositionally biased region" description="Basic and acidic residues" evidence="1">
    <location>
        <begin position="48"/>
        <end position="62"/>
    </location>
</feature>
<proteinExistence type="predicted"/>
<feature type="compositionally biased region" description="Gly residues" evidence="1">
    <location>
        <begin position="37"/>
        <end position="47"/>
    </location>
</feature>